<comment type="caution">
    <text evidence="4">The sequence shown here is derived from an EMBL/GenBank/DDBJ whole genome shotgun (WGS) entry which is preliminary data.</text>
</comment>
<dbReference type="Proteomes" id="UP001177023">
    <property type="component" value="Unassembled WGS sequence"/>
</dbReference>
<proteinExistence type="predicted"/>
<dbReference type="EMBL" id="CATQJA010002544">
    <property type="protein sequence ID" value="CAJ0571171.1"/>
    <property type="molecule type" value="Genomic_DNA"/>
</dbReference>
<keyword evidence="2" id="KW-1133">Transmembrane helix</keyword>
<keyword evidence="2" id="KW-0472">Membrane</keyword>
<gene>
    <name evidence="4" type="ORF">MSPICULIGERA_LOCUS9594</name>
</gene>
<dbReference type="PANTHER" id="PTHR36947">
    <property type="entry name" value="PROTEIN CBG04364"/>
    <property type="match status" value="1"/>
</dbReference>
<name>A0AA36CN91_9BILA</name>
<keyword evidence="2" id="KW-0812">Transmembrane</keyword>
<keyword evidence="5" id="KW-1185">Reference proteome</keyword>
<organism evidence="4 5">
    <name type="scientific">Mesorhabditis spiculigera</name>
    <dbReference type="NCBI Taxonomy" id="96644"/>
    <lineage>
        <taxon>Eukaryota</taxon>
        <taxon>Metazoa</taxon>
        <taxon>Ecdysozoa</taxon>
        <taxon>Nematoda</taxon>
        <taxon>Chromadorea</taxon>
        <taxon>Rhabditida</taxon>
        <taxon>Rhabditina</taxon>
        <taxon>Rhabditomorpha</taxon>
        <taxon>Rhabditoidea</taxon>
        <taxon>Rhabditidae</taxon>
        <taxon>Mesorhabditinae</taxon>
        <taxon>Mesorhabditis</taxon>
    </lineage>
</organism>
<feature type="region of interest" description="Disordered" evidence="1">
    <location>
        <begin position="255"/>
        <end position="277"/>
    </location>
</feature>
<dbReference type="PANTHER" id="PTHR36947:SF6">
    <property type="entry name" value="TLDC DOMAIN-CONTAINING PROTEIN"/>
    <property type="match status" value="1"/>
</dbReference>
<dbReference type="AlphaFoldDB" id="A0AA36CN91"/>
<accession>A0AA36CN91</accession>
<evidence type="ECO:0000313" key="5">
    <source>
        <dbReference type="Proteomes" id="UP001177023"/>
    </source>
</evidence>
<feature type="transmembrane region" description="Helical" evidence="2">
    <location>
        <begin position="34"/>
        <end position="56"/>
    </location>
</feature>
<dbReference type="InterPro" id="IPR018614">
    <property type="entry name" value="KRTCAP2"/>
</dbReference>
<feature type="region of interest" description="Disordered" evidence="1">
    <location>
        <begin position="373"/>
        <end position="403"/>
    </location>
</feature>
<evidence type="ECO:0000259" key="3">
    <source>
        <dbReference type="Pfam" id="PF24998"/>
    </source>
</evidence>
<reference evidence="4" key="1">
    <citation type="submission" date="2023-06" db="EMBL/GenBank/DDBJ databases">
        <authorList>
            <person name="Delattre M."/>
        </authorList>
    </citation>
    <scope>NUCLEOTIDE SEQUENCE</scope>
    <source>
        <strain evidence="4">AF72</strain>
    </source>
</reference>
<dbReference type="Pfam" id="PF24998">
    <property type="entry name" value="DUF7778"/>
    <property type="match status" value="1"/>
</dbReference>
<sequence length="492" mass="53938">MADHGRSAIISAGLAAAAIVGGQLAKSFIVASRVGALCGGALGAVVFIFGLTAVSNYQMAINGPSSQVGLTEISVCLIAAVLQAALIHRVAATITVLISVPLLIFASEAGYKLNLPDRRNWRVYDDDVLFDHQAYIFVKSRNLLWDYYSAVKCVPATLTSKGFLVIYSSDNKGYIVHVPSATMIQVRTKQEKSGRWTHIKLRYPFGNVHVYAPNALGAQWRNLLTAAHDNRLEHILAAKKAALARSNPLKVKVAEEVEEKEPESEDESEPVSTAYSSLSDVNKPKYDFVARLNKPPPKCEEIGDAVTALEKQASAISWTCTEAPGNDDTAQPPVKCDAATNVPSGPFVKVMETFRETKERLFIRRWTKVQPTKSAPAVTETKNESEPTPAAPQNHLSQMSISSNSGMFTDMTDTEPSIRQNPDHNVADLRAQLEQKLTMKQPEEKPKNRFRRVFKIASKRAVVNQLSMQSLTDVKDWCYGPGADPKIDESKA</sequence>
<feature type="domain" description="DUF7778" evidence="3">
    <location>
        <begin position="113"/>
        <end position="228"/>
    </location>
</feature>
<feature type="transmembrane region" description="Helical" evidence="2">
    <location>
        <begin position="92"/>
        <end position="111"/>
    </location>
</feature>
<evidence type="ECO:0000256" key="1">
    <source>
        <dbReference type="SAM" id="MobiDB-lite"/>
    </source>
</evidence>
<feature type="compositionally biased region" description="Acidic residues" evidence="1">
    <location>
        <begin position="256"/>
        <end position="269"/>
    </location>
</feature>
<evidence type="ECO:0000256" key="2">
    <source>
        <dbReference type="SAM" id="Phobius"/>
    </source>
</evidence>
<feature type="non-terminal residue" evidence="4">
    <location>
        <position position="492"/>
    </location>
</feature>
<evidence type="ECO:0000313" key="4">
    <source>
        <dbReference type="EMBL" id="CAJ0571171.1"/>
    </source>
</evidence>
<feature type="compositionally biased region" description="Polar residues" evidence="1">
    <location>
        <begin position="394"/>
        <end position="403"/>
    </location>
</feature>
<protein>
    <recommendedName>
        <fullName evidence="3">DUF7778 domain-containing protein</fullName>
    </recommendedName>
</protein>
<dbReference type="InterPro" id="IPR056680">
    <property type="entry name" value="DUF7778"/>
</dbReference>
<dbReference type="Pfam" id="PF09775">
    <property type="entry name" value="Keratin_assoc"/>
    <property type="match status" value="1"/>
</dbReference>